<dbReference type="PANTHER" id="PTHR42711">
    <property type="entry name" value="ABC TRANSPORTER ATP-BINDING PROTEIN"/>
    <property type="match status" value="1"/>
</dbReference>
<evidence type="ECO:0000313" key="5">
    <source>
        <dbReference type="EMBL" id="SVD34816.1"/>
    </source>
</evidence>
<evidence type="ECO:0000256" key="2">
    <source>
        <dbReference type="ARBA" id="ARBA00022741"/>
    </source>
</evidence>
<sequence>MAVPIPDCAIRTQDLRKVYSLRGRHPVEALKGINLEIPTGSIFGLLGPNGAGKSTFINIIADLVKKTSGTAEVWGHDIDRQRRQASACVGIVPQELTIDPFFTPRETLDLQAGYYGVPATERQTSSILAALGLADKAETYTRRLSGGMRRRLMVAKALVHQPPVIILDEPTAGVDVELR</sequence>
<organism evidence="5">
    <name type="scientific">marine metagenome</name>
    <dbReference type="NCBI Taxonomy" id="408172"/>
    <lineage>
        <taxon>unclassified sequences</taxon>
        <taxon>metagenomes</taxon>
        <taxon>ecological metagenomes</taxon>
    </lineage>
</organism>
<dbReference type="PROSITE" id="PS50893">
    <property type="entry name" value="ABC_TRANSPORTER_2"/>
    <property type="match status" value="1"/>
</dbReference>
<name>A0A382UKL2_9ZZZZ</name>
<gene>
    <name evidence="5" type="ORF">METZ01_LOCUS387670</name>
</gene>
<dbReference type="InterPro" id="IPR017871">
    <property type="entry name" value="ABC_transporter-like_CS"/>
</dbReference>
<keyword evidence="1" id="KW-0813">Transport</keyword>
<dbReference type="Pfam" id="PF00005">
    <property type="entry name" value="ABC_tran"/>
    <property type="match status" value="1"/>
</dbReference>
<dbReference type="GO" id="GO:0005524">
    <property type="term" value="F:ATP binding"/>
    <property type="evidence" value="ECO:0007669"/>
    <property type="project" value="UniProtKB-KW"/>
</dbReference>
<proteinExistence type="predicted"/>
<evidence type="ECO:0000256" key="1">
    <source>
        <dbReference type="ARBA" id="ARBA00022448"/>
    </source>
</evidence>
<dbReference type="SUPFAM" id="SSF52540">
    <property type="entry name" value="P-loop containing nucleoside triphosphate hydrolases"/>
    <property type="match status" value="1"/>
</dbReference>
<evidence type="ECO:0000259" key="4">
    <source>
        <dbReference type="PROSITE" id="PS50893"/>
    </source>
</evidence>
<dbReference type="InterPro" id="IPR027417">
    <property type="entry name" value="P-loop_NTPase"/>
</dbReference>
<dbReference type="AlphaFoldDB" id="A0A382UKL2"/>
<feature type="non-terminal residue" evidence="5">
    <location>
        <position position="179"/>
    </location>
</feature>
<reference evidence="5" key="1">
    <citation type="submission" date="2018-05" db="EMBL/GenBank/DDBJ databases">
        <authorList>
            <person name="Lanie J.A."/>
            <person name="Ng W.-L."/>
            <person name="Kazmierczak K.M."/>
            <person name="Andrzejewski T.M."/>
            <person name="Davidsen T.M."/>
            <person name="Wayne K.J."/>
            <person name="Tettelin H."/>
            <person name="Glass J.I."/>
            <person name="Rusch D."/>
            <person name="Podicherti R."/>
            <person name="Tsui H.-C.T."/>
            <person name="Winkler M.E."/>
        </authorList>
    </citation>
    <scope>NUCLEOTIDE SEQUENCE</scope>
</reference>
<dbReference type="EMBL" id="UINC01144971">
    <property type="protein sequence ID" value="SVD34816.1"/>
    <property type="molecule type" value="Genomic_DNA"/>
</dbReference>
<dbReference type="PANTHER" id="PTHR42711:SF15">
    <property type="entry name" value="ABC-TYPE MULTIDRUG TRANSPORT SYSTEM, ATPASE COMPONENT"/>
    <property type="match status" value="1"/>
</dbReference>
<dbReference type="InterPro" id="IPR003439">
    <property type="entry name" value="ABC_transporter-like_ATP-bd"/>
</dbReference>
<dbReference type="PROSITE" id="PS00211">
    <property type="entry name" value="ABC_TRANSPORTER_1"/>
    <property type="match status" value="1"/>
</dbReference>
<feature type="domain" description="ABC transporter" evidence="4">
    <location>
        <begin position="10"/>
        <end position="178"/>
    </location>
</feature>
<dbReference type="Gene3D" id="3.40.50.300">
    <property type="entry name" value="P-loop containing nucleotide triphosphate hydrolases"/>
    <property type="match status" value="1"/>
</dbReference>
<dbReference type="GO" id="GO:0016887">
    <property type="term" value="F:ATP hydrolysis activity"/>
    <property type="evidence" value="ECO:0007669"/>
    <property type="project" value="InterPro"/>
</dbReference>
<keyword evidence="3" id="KW-0067">ATP-binding</keyword>
<dbReference type="InterPro" id="IPR050763">
    <property type="entry name" value="ABC_transporter_ATP-binding"/>
</dbReference>
<protein>
    <recommendedName>
        <fullName evidence="4">ABC transporter domain-containing protein</fullName>
    </recommendedName>
</protein>
<accession>A0A382UKL2</accession>
<evidence type="ECO:0000256" key="3">
    <source>
        <dbReference type="ARBA" id="ARBA00022840"/>
    </source>
</evidence>
<keyword evidence="2" id="KW-0547">Nucleotide-binding</keyword>